<dbReference type="RefSeq" id="WP_160794319.1">
    <property type="nucleotide sequence ID" value="NZ_WSSB01000001.1"/>
</dbReference>
<keyword evidence="1" id="KW-1133">Transmembrane helix</keyword>
<sequence length="70" mass="8024">MSALELPSPRMICRGLFFYGSTIIRNEYADNNQVLIFHGIKLLGFDFIWHIFGIIPVSHLSISLLLNNVF</sequence>
<proteinExistence type="predicted"/>
<keyword evidence="1" id="KW-0812">Transmembrane</keyword>
<gene>
    <name evidence="2" type="ORF">GQF02_01285</name>
</gene>
<dbReference type="EMBL" id="WSSB01000001">
    <property type="protein sequence ID" value="MXR35633.1"/>
    <property type="molecule type" value="Genomic_DNA"/>
</dbReference>
<dbReference type="Proteomes" id="UP000467214">
    <property type="component" value="Unassembled WGS sequence"/>
</dbReference>
<keyword evidence="3" id="KW-1185">Reference proteome</keyword>
<evidence type="ECO:0000256" key="1">
    <source>
        <dbReference type="SAM" id="Phobius"/>
    </source>
</evidence>
<dbReference type="AlphaFoldDB" id="A0A845BST0"/>
<evidence type="ECO:0000313" key="3">
    <source>
        <dbReference type="Proteomes" id="UP000467214"/>
    </source>
</evidence>
<comment type="caution">
    <text evidence="2">The sequence shown here is derived from an EMBL/GenBank/DDBJ whole genome shotgun (WGS) entry which is preliminary data.</text>
</comment>
<feature type="transmembrane region" description="Helical" evidence="1">
    <location>
        <begin position="47"/>
        <end position="66"/>
    </location>
</feature>
<reference evidence="2 3" key="1">
    <citation type="submission" date="2019-12" db="EMBL/GenBank/DDBJ databases">
        <title>Neisseriaceae gen. nov. sp. Genome sequencing and assembly.</title>
        <authorList>
            <person name="Liu Z."/>
            <person name="Li A."/>
        </authorList>
    </citation>
    <scope>NUCLEOTIDE SEQUENCE [LARGE SCALE GENOMIC DNA]</scope>
    <source>
        <strain evidence="2 3">B2N2-7</strain>
    </source>
</reference>
<accession>A0A845BST0</accession>
<organism evidence="2 3">
    <name type="scientific">Craterilacuibacter sinensis</name>
    <dbReference type="NCBI Taxonomy" id="2686017"/>
    <lineage>
        <taxon>Bacteria</taxon>
        <taxon>Pseudomonadati</taxon>
        <taxon>Pseudomonadota</taxon>
        <taxon>Betaproteobacteria</taxon>
        <taxon>Neisseriales</taxon>
        <taxon>Neisseriaceae</taxon>
        <taxon>Craterilacuibacter</taxon>
    </lineage>
</organism>
<evidence type="ECO:0000313" key="2">
    <source>
        <dbReference type="EMBL" id="MXR35633.1"/>
    </source>
</evidence>
<keyword evidence="1" id="KW-0472">Membrane</keyword>
<name>A0A845BST0_9NEIS</name>
<protein>
    <submittedName>
        <fullName evidence="2">Uncharacterized protein</fullName>
    </submittedName>
</protein>